<feature type="compositionally biased region" description="Acidic residues" evidence="3">
    <location>
        <begin position="169"/>
        <end position="183"/>
    </location>
</feature>
<feature type="domain" description="VASt" evidence="4">
    <location>
        <begin position="193"/>
        <end position="272"/>
    </location>
</feature>
<comment type="subcellular location">
    <subcellularLocation>
        <location evidence="1">Membrane</location>
    </subcellularLocation>
</comment>
<evidence type="ECO:0000256" key="2">
    <source>
        <dbReference type="ARBA" id="ARBA00023136"/>
    </source>
</evidence>
<proteinExistence type="predicted"/>
<dbReference type="Pfam" id="PF16016">
    <property type="entry name" value="VASt"/>
    <property type="match status" value="1"/>
</dbReference>
<dbReference type="PANTHER" id="PTHR23319">
    <property type="entry name" value="GRAM DOMAIN CONTAINING 1B, ISOFORM E"/>
    <property type="match status" value="1"/>
</dbReference>
<dbReference type="InterPro" id="IPR031968">
    <property type="entry name" value="VASt"/>
</dbReference>
<evidence type="ECO:0000259" key="4">
    <source>
        <dbReference type="PROSITE" id="PS51778"/>
    </source>
</evidence>
<evidence type="ECO:0000256" key="1">
    <source>
        <dbReference type="ARBA" id="ARBA00004370"/>
    </source>
</evidence>
<sequence length="272" mass="30708">MMLFRIWQNSLLDQPMSPQDLWYWIHKNYGGDLGLTTEDEDYVEPSSNIPGTQYLIHTDDYDSSSCDTHSISDSDTLKHAKKRQRRKSAAVYAQHLNVDEVTIKKSFSVPDIVVKVALETKGTEKNNNTKSPAKGGKTKSSKNDTSQKNEPVKVQKNRTHSNDSTDSSSEGEDSGDGSDDDDGPTSCTCDNHNGYKPMDIDLDISAKQVYESIFTDSPCIRDFHVSKKMFDIDIEEWMLQEDGKQHRTLTYNLPVKTTLGDKIAHTKDNQVY</sequence>
<protein>
    <submittedName>
        <fullName evidence="6">GRAM domain-containing protein 1B-like</fullName>
    </submittedName>
</protein>
<dbReference type="PANTHER" id="PTHR23319:SF4">
    <property type="entry name" value="GRAM DOMAIN CONTAINING 1B, ISOFORM E"/>
    <property type="match status" value="1"/>
</dbReference>
<dbReference type="PROSITE" id="PS51778">
    <property type="entry name" value="VAST"/>
    <property type="match status" value="1"/>
</dbReference>
<dbReference type="InterPro" id="IPR051482">
    <property type="entry name" value="Cholesterol_transport"/>
</dbReference>
<evidence type="ECO:0000313" key="6">
    <source>
        <dbReference type="RefSeq" id="XP_014677978.1"/>
    </source>
</evidence>
<keyword evidence="5" id="KW-1185">Reference proteome</keyword>
<gene>
    <name evidence="6" type="primary">LOC106817796</name>
</gene>
<evidence type="ECO:0000256" key="3">
    <source>
        <dbReference type="SAM" id="MobiDB-lite"/>
    </source>
</evidence>
<feature type="compositionally biased region" description="Basic and acidic residues" evidence="3">
    <location>
        <begin position="141"/>
        <end position="153"/>
    </location>
</feature>
<accession>A0ABM1F0K7</accession>
<dbReference type="RefSeq" id="XP_014677978.1">
    <property type="nucleotide sequence ID" value="XM_014822492.1"/>
</dbReference>
<feature type="region of interest" description="Disordered" evidence="3">
    <location>
        <begin position="124"/>
        <end position="194"/>
    </location>
</feature>
<evidence type="ECO:0000313" key="5">
    <source>
        <dbReference type="Proteomes" id="UP000695022"/>
    </source>
</evidence>
<keyword evidence="2" id="KW-0472">Membrane</keyword>
<dbReference type="GeneID" id="106817796"/>
<name>A0ABM1F0K7_PRICU</name>
<organism evidence="5 6">
    <name type="scientific">Priapulus caudatus</name>
    <name type="common">Priapulid worm</name>
    <dbReference type="NCBI Taxonomy" id="37621"/>
    <lineage>
        <taxon>Eukaryota</taxon>
        <taxon>Metazoa</taxon>
        <taxon>Ecdysozoa</taxon>
        <taxon>Scalidophora</taxon>
        <taxon>Priapulida</taxon>
        <taxon>Priapulimorpha</taxon>
        <taxon>Priapulimorphida</taxon>
        <taxon>Priapulidae</taxon>
        <taxon>Priapulus</taxon>
    </lineage>
</organism>
<reference evidence="6" key="1">
    <citation type="submission" date="2025-08" db="UniProtKB">
        <authorList>
            <consortium name="RefSeq"/>
        </authorList>
    </citation>
    <scope>IDENTIFICATION</scope>
</reference>
<dbReference type="Proteomes" id="UP000695022">
    <property type="component" value="Unplaced"/>
</dbReference>